<dbReference type="SUPFAM" id="SSF56672">
    <property type="entry name" value="DNA/RNA polymerases"/>
    <property type="match status" value="1"/>
</dbReference>
<keyword evidence="3" id="KW-1185">Reference proteome</keyword>
<proteinExistence type="predicted"/>
<dbReference type="Gene3D" id="3.30.70.270">
    <property type="match status" value="1"/>
</dbReference>
<accession>A0AAE0ZQ37</accession>
<dbReference type="PANTHER" id="PTHR33064:SF37">
    <property type="entry name" value="RIBONUCLEASE H"/>
    <property type="match status" value="1"/>
</dbReference>
<dbReference type="InterPro" id="IPR051320">
    <property type="entry name" value="Viral_Replic_Matur_Polypro"/>
</dbReference>
<dbReference type="PANTHER" id="PTHR33064">
    <property type="entry name" value="POL PROTEIN"/>
    <property type="match status" value="1"/>
</dbReference>
<feature type="region of interest" description="Disordered" evidence="1">
    <location>
        <begin position="59"/>
        <end position="78"/>
    </location>
</feature>
<protein>
    <recommendedName>
        <fullName evidence="4">Reverse transcriptase/retrotransposon-derived protein RNase H-like domain-containing protein</fullName>
    </recommendedName>
</protein>
<evidence type="ECO:0008006" key="4">
    <source>
        <dbReference type="Google" id="ProtNLM"/>
    </source>
</evidence>
<dbReference type="EMBL" id="JAWDGP010003531">
    <property type="protein sequence ID" value="KAK3773510.1"/>
    <property type="molecule type" value="Genomic_DNA"/>
</dbReference>
<dbReference type="InterPro" id="IPR043502">
    <property type="entry name" value="DNA/RNA_pol_sf"/>
</dbReference>
<reference evidence="2" key="1">
    <citation type="journal article" date="2023" name="G3 (Bethesda)">
        <title>A reference genome for the long-term kleptoplast-retaining sea slug Elysia crispata morphotype clarki.</title>
        <authorList>
            <person name="Eastman K.E."/>
            <person name="Pendleton A.L."/>
            <person name="Shaikh M.A."/>
            <person name="Suttiyut T."/>
            <person name="Ogas R."/>
            <person name="Tomko P."/>
            <person name="Gavelis G."/>
            <person name="Widhalm J.R."/>
            <person name="Wisecaver J.H."/>
        </authorList>
    </citation>
    <scope>NUCLEOTIDE SEQUENCE</scope>
    <source>
        <strain evidence="2">ECLA1</strain>
    </source>
</reference>
<dbReference type="Proteomes" id="UP001283361">
    <property type="component" value="Unassembled WGS sequence"/>
</dbReference>
<evidence type="ECO:0000313" key="2">
    <source>
        <dbReference type="EMBL" id="KAK3773510.1"/>
    </source>
</evidence>
<dbReference type="InterPro" id="IPR043128">
    <property type="entry name" value="Rev_trsase/Diguanyl_cyclase"/>
</dbReference>
<gene>
    <name evidence="2" type="ORF">RRG08_022225</name>
</gene>
<sequence>MVADSGCQSSIIPPRSALAMGINKADIIPVKLTMYGAIKEDLAVEGGIIAKACTSDAVGANRRGQEPPPIPTSLPPDLSATDENVPVLKQWLLDLWDIWQVEMAITNDLIQSRASQTKSNAWMILACGQTPSIESASFQAWERLDLCARNGITLNPKKFQFAQDTAGFAGLTVTPTNVKPSSKFIDSINHFPTPTDITGARAWFGLVNQGAYASAMAKQMKPFRHLLKPSNKFHWTNDLDKIFQESKRKIVDEMKEEVRLFDPVYKLIS</sequence>
<dbReference type="AlphaFoldDB" id="A0AAE0ZQ37"/>
<evidence type="ECO:0000256" key="1">
    <source>
        <dbReference type="SAM" id="MobiDB-lite"/>
    </source>
</evidence>
<evidence type="ECO:0000313" key="3">
    <source>
        <dbReference type="Proteomes" id="UP001283361"/>
    </source>
</evidence>
<organism evidence="2 3">
    <name type="scientific">Elysia crispata</name>
    <name type="common">lettuce slug</name>
    <dbReference type="NCBI Taxonomy" id="231223"/>
    <lineage>
        <taxon>Eukaryota</taxon>
        <taxon>Metazoa</taxon>
        <taxon>Spiralia</taxon>
        <taxon>Lophotrochozoa</taxon>
        <taxon>Mollusca</taxon>
        <taxon>Gastropoda</taxon>
        <taxon>Heterobranchia</taxon>
        <taxon>Euthyneura</taxon>
        <taxon>Panpulmonata</taxon>
        <taxon>Sacoglossa</taxon>
        <taxon>Placobranchoidea</taxon>
        <taxon>Plakobranchidae</taxon>
        <taxon>Elysia</taxon>
    </lineage>
</organism>
<name>A0AAE0ZQ37_9GAST</name>
<comment type="caution">
    <text evidence="2">The sequence shown here is derived from an EMBL/GenBank/DDBJ whole genome shotgun (WGS) entry which is preliminary data.</text>
</comment>